<evidence type="ECO:0000259" key="3">
    <source>
        <dbReference type="PROSITE" id="PS50405"/>
    </source>
</evidence>
<dbReference type="Pfam" id="PF13417">
    <property type="entry name" value="GST_N_3"/>
    <property type="match status" value="1"/>
</dbReference>
<dbReference type="InterPro" id="IPR040079">
    <property type="entry name" value="Glutathione_S-Trfase"/>
</dbReference>
<dbReference type="AlphaFoldDB" id="A0A6J1WCV0"/>
<dbReference type="PROSITE" id="PS50405">
    <property type="entry name" value="GST_CTER"/>
    <property type="match status" value="1"/>
</dbReference>
<dbReference type="SFLD" id="SFLDS00019">
    <property type="entry name" value="Glutathione_Transferase_(cytos"/>
    <property type="match status" value="1"/>
</dbReference>
<dbReference type="CDD" id="cd03177">
    <property type="entry name" value="GST_C_Delta_Epsilon"/>
    <property type="match status" value="1"/>
</dbReference>
<sequence length="217" mass="24936">MPIKIYKMDLSPPARSVMMACEVHGITAEMIDVNLIEQEHKTPQYLKMNPLHTVPVLEDGDLIISDSHAILMYLTDVYGKDDSLYPKDIKQRAMVNQKLFFSNSTLFHRLRNITYYVLIEGMKIVPQRLYDDIEEAYGFLEEFLSRSKFLAGDHMTIADIAAISTVTSLLYVHPHDSKKYPKTVAWIKEMEKQPFCQKYNAPGSALLGKLFNEKIKS</sequence>
<dbReference type="Gene3D" id="3.40.30.10">
    <property type="entry name" value="Glutaredoxin"/>
    <property type="match status" value="1"/>
</dbReference>
<dbReference type="InterPro" id="IPR036249">
    <property type="entry name" value="Thioredoxin-like_sf"/>
</dbReference>
<dbReference type="InterPro" id="IPR036282">
    <property type="entry name" value="Glutathione-S-Trfase_C_sf"/>
</dbReference>
<dbReference type="GO" id="GO:0006749">
    <property type="term" value="P:glutathione metabolic process"/>
    <property type="evidence" value="ECO:0007669"/>
    <property type="project" value="TreeGrafter"/>
</dbReference>
<evidence type="ECO:0000259" key="2">
    <source>
        <dbReference type="PROSITE" id="PS50404"/>
    </source>
</evidence>
<dbReference type="SFLD" id="SFLDG01153">
    <property type="entry name" value="Main.4:_Theta-like"/>
    <property type="match status" value="1"/>
</dbReference>
<dbReference type="Pfam" id="PF00043">
    <property type="entry name" value="GST_C"/>
    <property type="match status" value="1"/>
</dbReference>
<dbReference type="GeneID" id="113511557"/>
<dbReference type="InterPro" id="IPR010987">
    <property type="entry name" value="Glutathione-S-Trfase_C-like"/>
</dbReference>
<keyword evidence="4" id="KW-1185">Reference proteome</keyword>
<dbReference type="SFLD" id="SFLDG00358">
    <property type="entry name" value="Main_(cytGST)"/>
    <property type="match status" value="1"/>
</dbReference>
<reference evidence="5" key="1">
    <citation type="submission" date="2025-08" db="UniProtKB">
        <authorList>
            <consortium name="RefSeq"/>
        </authorList>
    </citation>
    <scope>IDENTIFICATION</scope>
    <source>
        <tissue evidence="5">Whole larvae</tissue>
    </source>
</reference>
<dbReference type="FunCoup" id="A0A6J1WCV0">
    <property type="interactions" value="173"/>
</dbReference>
<dbReference type="SUPFAM" id="SSF52833">
    <property type="entry name" value="Thioredoxin-like"/>
    <property type="match status" value="1"/>
</dbReference>
<dbReference type="PROSITE" id="PS50404">
    <property type="entry name" value="GST_NTER"/>
    <property type="match status" value="1"/>
</dbReference>
<evidence type="ECO:0000313" key="5">
    <source>
        <dbReference type="RefSeq" id="XP_026750985.1"/>
    </source>
</evidence>
<comment type="subunit">
    <text evidence="1">Homodimer.</text>
</comment>
<protein>
    <submittedName>
        <fullName evidence="5">Glutathione S-transferase 1-like isoform X1</fullName>
    </submittedName>
</protein>
<dbReference type="PANTHER" id="PTHR43969">
    <property type="entry name" value="GLUTATHIONE S TRANSFERASE D10, ISOFORM A-RELATED"/>
    <property type="match status" value="1"/>
</dbReference>
<organism evidence="4 5">
    <name type="scientific">Galleria mellonella</name>
    <name type="common">Greater wax moth</name>
    <dbReference type="NCBI Taxonomy" id="7137"/>
    <lineage>
        <taxon>Eukaryota</taxon>
        <taxon>Metazoa</taxon>
        <taxon>Ecdysozoa</taxon>
        <taxon>Arthropoda</taxon>
        <taxon>Hexapoda</taxon>
        <taxon>Insecta</taxon>
        <taxon>Pterygota</taxon>
        <taxon>Neoptera</taxon>
        <taxon>Endopterygota</taxon>
        <taxon>Lepidoptera</taxon>
        <taxon>Glossata</taxon>
        <taxon>Ditrysia</taxon>
        <taxon>Pyraloidea</taxon>
        <taxon>Pyralidae</taxon>
        <taxon>Galleriinae</taxon>
        <taxon>Galleria</taxon>
    </lineage>
</organism>
<dbReference type="Gene3D" id="1.20.1050.10">
    <property type="match status" value="1"/>
</dbReference>
<feature type="domain" description="GST C-terminal" evidence="3">
    <location>
        <begin position="88"/>
        <end position="217"/>
    </location>
</feature>
<evidence type="ECO:0000256" key="1">
    <source>
        <dbReference type="ARBA" id="ARBA00011738"/>
    </source>
</evidence>
<proteinExistence type="predicted"/>
<gene>
    <name evidence="5" type="primary">LOC113511557</name>
</gene>
<dbReference type="InterPro" id="IPR004045">
    <property type="entry name" value="Glutathione_S-Trfase_N"/>
</dbReference>
<evidence type="ECO:0000313" key="4">
    <source>
        <dbReference type="Proteomes" id="UP001652740"/>
    </source>
</evidence>
<dbReference type="InterPro" id="IPR004046">
    <property type="entry name" value="GST_C"/>
</dbReference>
<feature type="domain" description="GST N-terminal" evidence="2">
    <location>
        <begin position="1"/>
        <end position="82"/>
    </location>
</feature>
<dbReference type="KEGG" id="gmw:113511557"/>
<dbReference type="FunFam" id="3.40.30.10:FF:000034">
    <property type="entry name" value="glutathione S-transferase 1"/>
    <property type="match status" value="1"/>
</dbReference>
<dbReference type="SUPFAM" id="SSF47616">
    <property type="entry name" value="GST C-terminal domain-like"/>
    <property type="match status" value="1"/>
</dbReference>
<name>A0A6J1WCV0_GALME</name>
<dbReference type="Proteomes" id="UP001652740">
    <property type="component" value="Unplaced"/>
</dbReference>
<dbReference type="RefSeq" id="XP_026750985.1">
    <property type="nucleotide sequence ID" value="XM_026895184.3"/>
</dbReference>
<accession>A0A6J1WCV0</accession>
<dbReference type="GO" id="GO:0004364">
    <property type="term" value="F:glutathione transferase activity"/>
    <property type="evidence" value="ECO:0007669"/>
    <property type="project" value="TreeGrafter"/>
</dbReference>
<dbReference type="InParanoid" id="A0A6J1WCV0"/>
<dbReference type="PANTHER" id="PTHR43969:SF9">
    <property type="entry name" value="GLUTATHIONE S TRANSFERASE D10, ISOFORM A-RELATED"/>
    <property type="match status" value="1"/>
</dbReference>
<dbReference type="FunFam" id="1.20.1050.10:FF:000007">
    <property type="entry name" value="Glutathione S-transferase 1-1"/>
    <property type="match status" value="1"/>
</dbReference>
<dbReference type="CTD" id="37108"/>
<dbReference type="OrthoDB" id="2309723at2759"/>